<dbReference type="SUPFAM" id="SSF54001">
    <property type="entry name" value="Cysteine proteinases"/>
    <property type="match status" value="1"/>
</dbReference>
<dbReference type="GO" id="GO:0005829">
    <property type="term" value="C:cytosol"/>
    <property type="evidence" value="ECO:0007669"/>
    <property type="project" value="TreeGrafter"/>
</dbReference>
<dbReference type="PROSITE" id="PS50235">
    <property type="entry name" value="USP_3"/>
    <property type="match status" value="1"/>
</dbReference>
<feature type="compositionally biased region" description="Gly residues" evidence="8">
    <location>
        <begin position="889"/>
        <end position="900"/>
    </location>
</feature>
<evidence type="ECO:0000259" key="9">
    <source>
        <dbReference type="PROSITE" id="PS50235"/>
    </source>
</evidence>
<feature type="compositionally biased region" description="Gly residues" evidence="8">
    <location>
        <begin position="795"/>
        <end position="807"/>
    </location>
</feature>
<dbReference type="MEROPS" id="C19.A13"/>
<evidence type="ECO:0000256" key="2">
    <source>
        <dbReference type="ARBA" id="ARBA00009085"/>
    </source>
</evidence>
<dbReference type="eggNOG" id="KOG1865">
    <property type="taxonomic scope" value="Eukaryota"/>
</dbReference>
<dbReference type="InterPro" id="IPR028889">
    <property type="entry name" value="USP"/>
</dbReference>
<feature type="compositionally biased region" description="Gly residues" evidence="8">
    <location>
        <begin position="1038"/>
        <end position="1055"/>
    </location>
</feature>
<evidence type="ECO:0000256" key="7">
    <source>
        <dbReference type="ARBA" id="ARBA00022807"/>
    </source>
</evidence>
<dbReference type="PROSITE" id="PS00973">
    <property type="entry name" value="USP_2"/>
    <property type="match status" value="1"/>
</dbReference>
<protein>
    <recommendedName>
        <fullName evidence="3">ubiquitinyl hydrolase 1</fullName>
        <ecNumber evidence="3">3.4.19.12</ecNumber>
    </recommendedName>
</protein>
<keyword evidence="5" id="KW-0833">Ubl conjugation pathway</keyword>
<organism evidence="10 11">
    <name type="scientific">Ectocarpus siliculosus</name>
    <name type="common">Brown alga</name>
    <name type="synonym">Conferva siliculosa</name>
    <dbReference type="NCBI Taxonomy" id="2880"/>
    <lineage>
        <taxon>Eukaryota</taxon>
        <taxon>Sar</taxon>
        <taxon>Stramenopiles</taxon>
        <taxon>Ochrophyta</taxon>
        <taxon>PX clade</taxon>
        <taxon>Phaeophyceae</taxon>
        <taxon>Ectocarpales</taxon>
        <taxon>Ectocarpaceae</taxon>
        <taxon>Ectocarpus</taxon>
    </lineage>
</organism>
<dbReference type="InParanoid" id="D8LD97"/>
<dbReference type="GO" id="GO:0006508">
    <property type="term" value="P:proteolysis"/>
    <property type="evidence" value="ECO:0007669"/>
    <property type="project" value="UniProtKB-KW"/>
</dbReference>
<feature type="compositionally biased region" description="Basic and acidic residues" evidence="8">
    <location>
        <begin position="1012"/>
        <end position="1030"/>
    </location>
</feature>
<evidence type="ECO:0000313" key="10">
    <source>
        <dbReference type="EMBL" id="CBN80155.1"/>
    </source>
</evidence>
<feature type="compositionally biased region" description="Low complexity" evidence="8">
    <location>
        <begin position="919"/>
        <end position="931"/>
    </location>
</feature>
<dbReference type="InterPro" id="IPR018200">
    <property type="entry name" value="USP_CS"/>
</dbReference>
<keyword evidence="6" id="KW-0378">Hydrolase</keyword>
<sequence length="1055" mass="108227">MPVWCAGGQKPRTKGGEGAGSREGVAGGVDDLARLAEKKIGLPPPGKELYLDSKIKACLRWKQVHRMGPGLRNLGNTCFLNATLQCLSYLPPLAQHLLKGFYGQGPQGIASRGPRPMGGFREFTKVEILAAMEQHTKQVHQGQFTGLGAISPKVLVQNLRMIGRQFRQGRQEDAHEFLRHLLDKMVDCYLKRRGVKSSAPNRLAETTPINRIFGGYLRSRLKCTKCGHCSDTFDPFMDLSMDLSRGVRSIDVALRRFVATERLGSGNEWRCGGCKKPVQAEKSLSVFKPPNALVLQLKRFVFTRKASKIKDHIQFADVLNLSVSGPERSALYDLTGVVVHAGGSMSSGHYYAYVRSCAGMWSRMDDCSVSKVKRETVLRDQAYVLFYTRRPAPKPVVASIPPAPSLSPAVKVLSAASAAAVGKPAAPASTAAPETKRKKLVPAPEGKELVGVPPRQGEEGCNGNRGGTSAVPATAAESGGGPVKSPPPPTVPPSTPLPPTVKAIATTTTTPATTTPATPAGVPPPATAGAATCATTSSRENEEPAAASSAPVEAATSGGGKAAAAAGGAGNGGGVVAPSPPVVVVVGPAAAAAAAASRTESKGSRKRRRKREMVEAAAAAAAAAAGSGQLGDGGGSGSGGDKDGGESGDVESCSKRQKKQDGRSPEEGQGGAVNGGAGSSRDHGANGGSVLEGREGHHHHHHAANGTPSGEQKIAAAQQGDGHQENGVVAGDSRKELENGRSSGKDKGGEERLNAGAEEAHGNAAAGGEVETPGGSNKKKRRKKKRKKQGQDQQAGGGEAGVVGGGEPAADPAIAAGKRSHKEATAGVDVGAAAMNNKKHKNGEVTGGEGESRSASTISGAGVESRESATEGTAAVAADAAAPAAAGSANGGGDVGGDGAEAGATSPSVSAAGKDEVGAPADAAAPHAMPEALHRLASAKELQSGLSRKQAAEEHKDKISRASSFWDRSLDMGKVKKVKEKKDPQEMSASSSGDAFQAKQEQMHGQSKRRGHREEKDTPRGNHANGERGGRGRRGRGGGRGMRGGGGNRGGGKRW</sequence>
<dbReference type="InterPro" id="IPR038765">
    <property type="entry name" value="Papain-like_cys_pep_sf"/>
</dbReference>
<feature type="compositionally biased region" description="Gly residues" evidence="8">
    <location>
        <begin position="668"/>
        <end position="678"/>
    </location>
</feature>
<accession>D8LD97</accession>
<feature type="compositionally biased region" description="Low complexity" evidence="8">
    <location>
        <begin position="500"/>
        <end position="520"/>
    </location>
</feature>
<dbReference type="GO" id="GO:0016579">
    <property type="term" value="P:protein deubiquitination"/>
    <property type="evidence" value="ECO:0007669"/>
    <property type="project" value="InterPro"/>
</dbReference>
<dbReference type="PANTHER" id="PTHR24006:SF758">
    <property type="entry name" value="UBIQUITIN CARBOXYL-TERMINAL HYDROLASE 36"/>
    <property type="match status" value="1"/>
</dbReference>
<feature type="compositionally biased region" description="Low complexity" evidence="8">
    <location>
        <begin position="582"/>
        <end position="598"/>
    </location>
</feature>
<feature type="compositionally biased region" description="Basic and acidic residues" evidence="8">
    <location>
        <begin position="968"/>
        <end position="985"/>
    </location>
</feature>
<feature type="compositionally biased region" description="Low complexity" evidence="8">
    <location>
        <begin position="762"/>
        <end position="771"/>
    </location>
</feature>
<feature type="compositionally biased region" description="Pro residues" evidence="8">
    <location>
        <begin position="484"/>
        <end position="499"/>
    </location>
</feature>
<feature type="compositionally biased region" description="Gly residues" evidence="8">
    <location>
        <begin position="557"/>
        <end position="575"/>
    </location>
</feature>
<feature type="compositionally biased region" description="Basic and acidic residues" evidence="8">
    <location>
        <begin position="950"/>
        <end position="960"/>
    </location>
</feature>
<feature type="compositionally biased region" description="Polar residues" evidence="8">
    <location>
        <begin position="987"/>
        <end position="1005"/>
    </location>
</feature>
<dbReference type="Pfam" id="PF00443">
    <property type="entry name" value="UCH"/>
    <property type="match status" value="1"/>
</dbReference>
<dbReference type="InterPro" id="IPR050164">
    <property type="entry name" value="Peptidase_C19"/>
</dbReference>
<comment type="similarity">
    <text evidence="2">Belongs to the peptidase C19 family.</text>
</comment>
<feature type="compositionally biased region" description="Basic and acidic residues" evidence="8">
    <location>
        <begin position="732"/>
        <end position="761"/>
    </location>
</feature>
<dbReference type="AlphaFoldDB" id="D8LD97"/>
<feature type="compositionally biased region" description="Low complexity" evidence="8">
    <location>
        <begin position="422"/>
        <end position="433"/>
    </location>
</feature>
<proteinExistence type="inferred from homology"/>
<feature type="compositionally biased region" description="Basic residues" evidence="8">
    <location>
        <begin position="777"/>
        <end position="788"/>
    </location>
</feature>
<dbReference type="GO" id="GO:0005634">
    <property type="term" value="C:nucleus"/>
    <property type="evidence" value="ECO:0007669"/>
    <property type="project" value="TreeGrafter"/>
</dbReference>
<dbReference type="OrthoDB" id="27652at2759"/>
<dbReference type="EMBL" id="FN649760">
    <property type="protein sequence ID" value="CBN80155.1"/>
    <property type="molecule type" value="Genomic_DNA"/>
</dbReference>
<feature type="domain" description="USP" evidence="9">
    <location>
        <begin position="69"/>
        <end position="390"/>
    </location>
</feature>
<feature type="compositionally biased region" description="Low complexity" evidence="8">
    <location>
        <begin position="870"/>
        <end position="888"/>
    </location>
</feature>
<evidence type="ECO:0000256" key="5">
    <source>
        <dbReference type="ARBA" id="ARBA00022786"/>
    </source>
</evidence>
<comment type="catalytic activity">
    <reaction evidence="1">
        <text>Thiol-dependent hydrolysis of ester, thioester, amide, peptide and isopeptide bonds formed by the C-terminal Gly of ubiquitin (a 76-residue protein attached to proteins as an intracellular targeting signal).</text>
        <dbReference type="EC" id="3.4.19.12"/>
    </reaction>
</comment>
<dbReference type="PANTHER" id="PTHR24006">
    <property type="entry name" value="UBIQUITIN CARBOXYL-TERMINAL HYDROLASE"/>
    <property type="match status" value="1"/>
</dbReference>
<name>D8LD97_ECTSI</name>
<keyword evidence="11" id="KW-1185">Reference proteome</keyword>
<dbReference type="EC" id="3.4.19.12" evidence="3"/>
<feature type="compositionally biased region" description="Low complexity" evidence="8">
    <location>
        <begin position="527"/>
        <end position="556"/>
    </location>
</feature>
<keyword evidence="4 10" id="KW-0645">Protease</keyword>
<keyword evidence="7" id="KW-0788">Thiol protease</keyword>
<feature type="region of interest" description="Disordered" evidence="8">
    <location>
        <begin position="1"/>
        <end position="24"/>
    </location>
</feature>
<feature type="compositionally biased region" description="Low complexity" evidence="8">
    <location>
        <begin position="616"/>
        <end position="627"/>
    </location>
</feature>
<feature type="compositionally biased region" description="Gly residues" evidence="8">
    <location>
        <begin position="628"/>
        <end position="639"/>
    </location>
</feature>
<evidence type="ECO:0000313" key="11">
    <source>
        <dbReference type="Proteomes" id="UP000002630"/>
    </source>
</evidence>
<gene>
    <name evidence="10" type="primary">Ubp16</name>
    <name evidence="10" type="ORF">Esi_0116_0020</name>
</gene>
<evidence type="ECO:0000256" key="3">
    <source>
        <dbReference type="ARBA" id="ARBA00012759"/>
    </source>
</evidence>
<evidence type="ECO:0000256" key="6">
    <source>
        <dbReference type="ARBA" id="ARBA00022801"/>
    </source>
</evidence>
<dbReference type="GO" id="GO:0004843">
    <property type="term" value="F:cysteine-type deubiquitinase activity"/>
    <property type="evidence" value="ECO:0007669"/>
    <property type="project" value="UniProtKB-EC"/>
</dbReference>
<feature type="region of interest" description="Disordered" evidence="8">
    <location>
        <begin position="422"/>
        <end position="1055"/>
    </location>
</feature>
<evidence type="ECO:0000256" key="1">
    <source>
        <dbReference type="ARBA" id="ARBA00000707"/>
    </source>
</evidence>
<evidence type="ECO:0000256" key="4">
    <source>
        <dbReference type="ARBA" id="ARBA00022670"/>
    </source>
</evidence>
<evidence type="ECO:0000256" key="8">
    <source>
        <dbReference type="SAM" id="MobiDB-lite"/>
    </source>
</evidence>
<dbReference type="PROSITE" id="PS00972">
    <property type="entry name" value="USP_1"/>
    <property type="match status" value="1"/>
</dbReference>
<dbReference type="Proteomes" id="UP000002630">
    <property type="component" value="Unassembled WGS sequence"/>
</dbReference>
<dbReference type="InterPro" id="IPR001394">
    <property type="entry name" value="Peptidase_C19_UCH"/>
</dbReference>
<reference evidence="10 11" key="1">
    <citation type="journal article" date="2010" name="Nature">
        <title>The Ectocarpus genome and the independent evolution of multicellularity in brown algae.</title>
        <authorList>
            <person name="Cock J.M."/>
            <person name="Sterck L."/>
            <person name="Rouze P."/>
            <person name="Scornet D."/>
            <person name="Allen A.E."/>
            <person name="Amoutzias G."/>
            <person name="Anthouard V."/>
            <person name="Artiguenave F."/>
            <person name="Aury J.M."/>
            <person name="Badger J.H."/>
            <person name="Beszteri B."/>
            <person name="Billiau K."/>
            <person name="Bonnet E."/>
            <person name="Bothwell J.H."/>
            <person name="Bowler C."/>
            <person name="Boyen C."/>
            <person name="Brownlee C."/>
            <person name="Carrano C.J."/>
            <person name="Charrier B."/>
            <person name="Cho G.Y."/>
            <person name="Coelho S.M."/>
            <person name="Collen J."/>
            <person name="Corre E."/>
            <person name="Da Silva C."/>
            <person name="Delage L."/>
            <person name="Delaroque N."/>
            <person name="Dittami S.M."/>
            <person name="Doulbeau S."/>
            <person name="Elias M."/>
            <person name="Farnham G."/>
            <person name="Gachon C.M."/>
            <person name="Gschloessl B."/>
            <person name="Heesch S."/>
            <person name="Jabbari K."/>
            <person name="Jubin C."/>
            <person name="Kawai H."/>
            <person name="Kimura K."/>
            <person name="Kloareg B."/>
            <person name="Kupper F.C."/>
            <person name="Lang D."/>
            <person name="Le Bail A."/>
            <person name="Leblanc C."/>
            <person name="Lerouge P."/>
            <person name="Lohr M."/>
            <person name="Lopez P.J."/>
            <person name="Martens C."/>
            <person name="Maumus F."/>
            <person name="Michel G."/>
            <person name="Miranda-Saavedra D."/>
            <person name="Morales J."/>
            <person name="Moreau H."/>
            <person name="Motomura T."/>
            <person name="Nagasato C."/>
            <person name="Napoli C.A."/>
            <person name="Nelson D.R."/>
            <person name="Nyvall-Collen P."/>
            <person name="Peters A.F."/>
            <person name="Pommier C."/>
            <person name="Potin P."/>
            <person name="Poulain J."/>
            <person name="Quesneville H."/>
            <person name="Read B."/>
            <person name="Rensing S.A."/>
            <person name="Ritter A."/>
            <person name="Rousvoal S."/>
            <person name="Samanta M."/>
            <person name="Samson G."/>
            <person name="Schroeder D.C."/>
            <person name="Segurens B."/>
            <person name="Strittmatter M."/>
            <person name="Tonon T."/>
            <person name="Tregear J.W."/>
            <person name="Valentin K."/>
            <person name="von Dassow P."/>
            <person name="Yamagishi T."/>
            <person name="Van de Peer Y."/>
            <person name="Wincker P."/>
        </authorList>
    </citation>
    <scope>NUCLEOTIDE SEQUENCE [LARGE SCALE GENOMIC DNA]</scope>
    <source>
        <strain evidence="11">Ec32 / CCAP1310/4</strain>
    </source>
</reference>
<dbReference type="Gene3D" id="3.90.70.10">
    <property type="entry name" value="Cysteine proteinases"/>
    <property type="match status" value="1"/>
</dbReference>